<name>A0A1V2L5R7_CYBFA</name>
<dbReference type="STRING" id="36022.A0A1V2L5R7"/>
<protein>
    <recommendedName>
        <fullName evidence="1">Peptidase C45 hydrolase domain-containing protein</fullName>
    </recommendedName>
</protein>
<gene>
    <name evidence="2" type="ORF">BON22_3674</name>
</gene>
<evidence type="ECO:0000259" key="1">
    <source>
        <dbReference type="Pfam" id="PF03417"/>
    </source>
</evidence>
<organism evidence="2 3">
    <name type="scientific">Cyberlindnera fabianii</name>
    <name type="common">Yeast</name>
    <name type="synonym">Hansenula fabianii</name>
    <dbReference type="NCBI Taxonomy" id="36022"/>
    <lineage>
        <taxon>Eukaryota</taxon>
        <taxon>Fungi</taxon>
        <taxon>Dikarya</taxon>
        <taxon>Ascomycota</taxon>
        <taxon>Saccharomycotina</taxon>
        <taxon>Saccharomycetes</taxon>
        <taxon>Phaffomycetales</taxon>
        <taxon>Phaffomycetaceae</taxon>
        <taxon>Cyberlindnera</taxon>
    </lineage>
</organism>
<feature type="domain" description="Peptidase C45 hydrolase" evidence="1">
    <location>
        <begin position="127"/>
        <end position="393"/>
    </location>
</feature>
<dbReference type="VEuPathDB" id="FungiDB:BON22_3674"/>
<sequence length="410" mass="45718">MTTSQSYQRIVVRGNAYERGLSHGQQLKQKIQQLAKHYRDEADVPAWPFCQHVIRNYYMPAMESYDSVGYNELQGISEGSDVAIEEIYLINARYDLQKWKNNKTDLYKMKDESECTVATVIDETGVRIGQNWDLDSYVYDHDLCVVIEAHTSPEEGLPKVMITLGEVGQLGRSGMNSRGLGLCASSLNANIDSFNFPKPGPTLEHPAVIPISLARRKFLSCRNYANGLKYLVGAPRHVSGNVLVATREKEAIDLELIPESYYAIYPTFVDSDGRETLPNSDGRAFIAHSNHFIAPGYSPSGGHIYCRNPGGSSLYRHRRVATRIVDYIKKNPSGRGIQVEAIKDVFCDTVCSPNAVSEVKNTRAEPVVEGDELSMTVASVVYDLTNGTMSICKGPPHLGMWETYTIEMEK</sequence>
<dbReference type="AlphaFoldDB" id="A0A1V2L5R7"/>
<comment type="caution">
    <text evidence="2">The sequence shown here is derived from an EMBL/GenBank/DDBJ whole genome shotgun (WGS) entry which is preliminary data.</text>
</comment>
<evidence type="ECO:0000313" key="3">
    <source>
        <dbReference type="Proteomes" id="UP000189513"/>
    </source>
</evidence>
<dbReference type="Gene3D" id="3.60.60.10">
    <property type="entry name" value="Penicillin V Acylase, Chain A"/>
    <property type="match status" value="1"/>
</dbReference>
<accession>A0A1V2L5R7</accession>
<dbReference type="PANTHER" id="PTHR34180">
    <property type="entry name" value="PEPTIDASE C45"/>
    <property type="match status" value="1"/>
</dbReference>
<keyword evidence="3" id="KW-1185">Reference proteome</keyword>
<dbReference type="EMBL" id="MPUK01000007">
    <property type="protein sequence ID" value="ONH66381.1"/>
    <property type="molecule type" value="Genomic_DNA"/>
</dbReference>
<dbReference type="NCBIfam" id="NF040521">
    <property type="entry name" value="C45_proenzyme"/>
    <property type="match status" value="1"/>
</dbReference>
<evidence type="ECO:0000313" key="2">
    <source>
        <dbReference type="EMBL" id="ONH66381.1"/>
    </source>
</evidence>
<dbReference type="InterPro" id="IPR005079">
    <property type="entry name" value="Peptidase_C45_hydrolase"/>
</dbReference>
<dbReference type="PANTHER" id="PTHR34180:SF1">
    <property type="entry name" value="BETA-ALANYL-DOPAMINE_CARCININE HYDROLASE"/>
    <property type="match status" value="1"/>
</dbReference>
<dbReference type="InterPro" id="IPR047794">
    <property type="entry name" value="C45_proenzyme-like"/>
</dbReference>
<dbReference type="Proteomes" id="UP000189513">
    <property type="component" value="Unassembled WGS sequence"/>
</dbReference>
<dbReference type="InterPro" id="IPR047801">
    <property type="entry name" value="Peptidase_C45"/>
</dbReference>
<dbReference type="OMA" id="IIYLEVH"/>
<proteinExistence type="predicted"/>
<dbReference type="Gene3D" id="1.10.10.2120">
    <property type="match status" value="1"/>
</dbReference>
<dbReference type="Pfam" id="PF03417">
    <property type="entry name" value="AAT"/>
    <property type="match status" value="1"/>
</dbReference>
<reference evidence="3" key="1">
    <citation type="journal article" date="2017" name="Genome Announc.">
        <title>Genome sequences of Cyberlindnera fabianii 65, Pichia kudriavzevii 129, and Saccharomyces cerevisiae 131 isolated from fermented masau fruits in Zimbabwe.</title>
        <authorList>
            <person name="van Rijswijck I.M.H."/>
            <person name="Derks M.F.L."/>
            <person name="Abee T."/>
            <person name="de Ridder D."/>
            <person name="Smid E.J."/>
        </authorList>
    </citation>
    <scope>NUCLEOTIDE SEQUENCE [LARGE SCALE GENOMIC DNA]</scope>
    <source>
        <strain evidence="3">65</strain>
    </source>
</reference>